<feature type="region of interest" description="Disordered" evidence="2">
    <location>
        <begin position="1"/>
        <end position="130"/>
    </location>
</feature>
<gene>
    <name evidence="3" type="ORF">NW762_006946</name>
</gene>
<feature type="region of interest" description="Disordered" evidence="2">
    <location>
        <begin position="552"/>
        <end position="571"/>
    </location>
</feature>
<sequence length="657" mass="74331">MAGNGRSNTKKSSETKDDGHQASQQATSDVSLAPGARWRPGRDPANREINLGLRRSQRLREKHEAESPQRASHTQDTPPSNSPAGSRQGYSEPTANSSEIFTSTSAATPEPQRRARRPIPPDWKPPLAIGESLGKNLSRLEKAERSVLQWEAIIENARVTQPLADLSGLERQLGKVKQKFEEMEECDENLIPVDELASTKRKRVQDRMSLLTASLERNECPVGDINIRAAINAYETGQIKCWDKWTVLYAGHVADFCPSYESFTLDREERLDRYYSLYGEGWLWYEPPLAPRGNYQPEQLMAATWAQPTEECGLVSGYAPFGWEIHMGFRRVRGFHDRVAERLRKPRRRSQNGKVLLYQTRIREPGSSGRATCFVEDEDDDKAAPRVCFKMQLDSGATHPSLHNSDLDYIGIDRETYPAQTHTSVETANSSTVARIYEMRVDVCRHNGESLVGDNPVYPEDRRQLGGIVPVMVLVESTDDQSEPLDEWYKEALKNGEGISEEAMAERYRGQKESRLSGMLPFQVCYFSGAPGNSTFWFGEDRRDVLGADRMPGQQRWERHKAAQGAKRPDEVADLDRPTVVFKHQKNDMRLLDVDSREDPSASVLTLDGRNGSRQLLLKPGEKTSERFVAEPPKRKVIENPSTPLKSWPPKKRQRKA</sequence>
<evidence type="ECO:0000313" key="3">
    <source>
        <dbReference type="EMBL" id="KAJ4261519.1"/>
    </source>
</evidence>
<dbReference type="EMBL" id="JAOQAZ010000012">
    <property type="protein sequence ID" value="KAJ4261519.1"/>
    <property type="molecule type" value="Genomic_DNA"/>
</dbReference>
<feature type="coiled-coil region" evidence="1">
    <location>
        <begin position="140"/>
        <end position="186"/>
    </location>
</feature>
<feature type="compositionally biased region" description="Polar residues" evidence="2">
    <location>
        <begin position="21"/>
        <end position="30"/>
    </location>
</feature>
<proteinExistence type="predicted"/>
<accession>A0A9W8RZT9</accession>
<feature type="compositionally biased region" description="Basic and acidic residues" evidence="2">
    <location>
        <begin position="11"/>
        <end position="20"/>
    </location>
</feature>
<evidence type="ECO:0000256" key="1">
    <source>
        <dbReference type="SAM" id="Coils"/>
    </source>
</evidence>
<dbReference type="Proteomes" id="UP001152049">
    <property type="component" value="Unassembled WGS sequence"/>
</dbReference>
<feature type="compositionally biased region" description="Basic and acidic residues" evidence="2">
    <location>
        <begin position="620"/>
        <end position="638"/>
    </location>
</feature>
<feature type="compositionally biased region" description="Basic and acidic residues" evidence="2">
    <location>
        <begin position="556"/>
        <end position="571"/>
    </location>
</feature>
<feature type="compositionally biased region" description="Polar residues" evidence="2">
    <location>
        <begin position="69"/>
        <end position="107"/>
    </location>
</feature>
<reference evidence="3" key="1">
    <citation type="submission" date="2022-09" db="EMBL/GenBank/DDBJ databases">
        <title>Fusarium specimens isolated from Avocado Roots.</title>
        <authorList>
            <person name="Stajich J."/>
            <person name="Roper C."/>
            <person name="Heimlech-Rivalta G."/>
        </authorList>
    </citation>
    <scope>NUCLEOTIDE SEQUENCE</scope>
    <source>
        <strain evidence="3">CF00136</strain>
    </source>
</reference>
<comment type="caution">
    <text evidence="3">The sequence shown here is derived from an EMBL/GenBank/DDBJ whole genome shotgun (WGS) entry which is preliminary data.</text>
</comment>
<name>A0A9W8RZT9_9HYPO</name>
<keyword evidence="1" id="KW-0175">Coiled coil</keyword>
<evidence type="ECO:0000313" key="4">
    <source>
        <dbReference type="Proteomes" id="UP001152049"/>
    </source>
</evidence>
<keyword evidence="4" id="KW-1185">Reference proteome</keyword>
<evidence type="ECO:0000256" key="2">
    <source>
        <dbReference type="SAM" id="MobiDB-lite"/>
    </source>
</evidence>
<protein>
    <submittedName>
        <fullName evidence="3">Uncharacterized protein</fullName>
    </submittedName>
</protein>
<dbReference type="OrthoDB" id="5376010at2759"/>
<feature type="compositionally biased region" description="Basic and acidic residues" evidence="2">
    <location>
        <begin position="58"/>
        <end position="67"/>
    </location>
</feature>
<dbReference type="AlphaFoldDB" id="A0A9W8RZT9"/>
<organism evidence="3 4">
    <name type="scientific">Fusarium torreyae</name>
    <dbReference type="NCBI Taxonomy" id="1237075"/>
    <lineage>
        <taxon>Eukaryota</taxon>
        <taxon>Fungi</taxon>
        <taxon>Dikarya</taxon>
        <taxon>Ascomycota</taxon>
        <taxon>Pezizomycotina</taxon>
        <taxon>Sordariomycetes</taxon>
        <taxon>Hypocreomycetidae</taxon>
        <taxon>Hypocreales</taxon>
        <taxon>Nectriaceae</taxon>
        <taxon>Fusarium</taxon>
    </lineage>
</organism>
<feature type="region of interest" description="Disordered" evidence="2">
    <location>
        <begin position="615"/>
        <end position="657"/>
    </location>
</feature>